<dbReference type="InterPro" id="IPR019986">
    <property type="entry name" value="YloV-like"/>
</dbReference>
<dbReference type="Pfam" id="PF02734">
    <property type="entry name" value="Dak2"/>
    <property type="match status" value="1"/>
</dbReference>
<dbReference type="SMART" id="SM01120">
    <property type="entry name" value="Dak2"/>
    <property type="match status" value="1"/>
</dbReference>
<organism evidence="3 4">
    <name type="scientific">Nocardioides bruguierae</name>
    <dbReference type="NCBI Taxonomy" id="2945102"/>
    <lineage>
        <taxon>Bacteria</taxon>
        <taxon>Bacillati</taxon>
        <taxon>Actinomycetota</taxon>
        <taxon>Actinomycetes</taxon>
        <taxon>Propionibacteriales</taxon>
        <taxon>Nocardioidaceae</taxon>
        <taxon>Nocardioides</taxon>
    </lineage>
</organism>
<proteinExistence type="predicted"/>
<evidence type="ECO:0000313" key="3">
    <source>
        <dbReference type="EMBL" id="MCM0619672.1"/>
    </source>
</evidence>
<dbReference type="InterPro" id="IPR036117">
    <property type="entry name" value="DhaL_dom_sf"/>
</dbReference>
<dbReference type="InterPro" id="IPR033470">
    <property type="entry name" value="FakA-like_C"/>
</dbReference>
<dbReference type="Gene3D" id="1.25.40.340">
    <property type="match status" value="1"/>
</dbReference>
<accession>A0A9X2IDW1</accession>
<dbReference type="Pfam" id="PF13684">
    <property type="entry name" value="FakA-like_C"/>
    <property type="match status" value="1"/>
</dbReference>
<evidence type="ECO:0000256" key="1">
    <source>
        <dbReference type="SAM" id="MobiDB-lite"/>
    </source>
</evidence>
<keyword evidence="4" id="KW-1185">Reference proteome</keyword>
<dbReference type="SUPFAM" id="SSF101473">
    <property type="entry name" value="DhaL-like"/>
    <property type="match status" value="1"/>
</dbReference>
<dbReference type="PANTHER" id="PTHR33434">
    <property type="entry name" value="DEGV DOMAIN-CONTAINING PROTEIN DR_1986-RELATED"/>
    <property type="match status" value="1"/>
</dbReference>
<dbReference type="EMBL" id="JAMOIL010000005">
    <property type="protein sequence ID" value="MCM0619672.1"/>
    <property type="molecule type" value="Genomic_DNA"/>
</dbReference>
<protein>
    <submittedName>
        <fullName evidence="3">DAK2 domain-containing protein</fullName>
    </submittedName>
</protein>
<evidence type="ECO:0000259" key="2">
    <source>
        <dbReference type="PROSITE" id="PS51480"/>
    </source>
</evidence>
<evidence type="ECO:0000313" key="4">
    <source>
        <dbReference type="Proteomes" id="UP001139485"/>
    </source>
</evidence>
<sequence length="587" mass="59505">MTTAGTSIDLVVVQRFVDAATDALAAVREEVDDLNVYPVPDGDTGTNMYLTLCSGRDSLLETVGVDGAGPVDALAALGRGALLGARGNSGVIFSEMLRALAARVAAADPARRHAVVLADGIAEAAAAAWQAVGTPVEGTILSVARAAAEAAEAVADDPAARVRDVLVAAAAAAREALARTPSQLATLAAAGVVDAGGRGLVAVLDAATTLLTGRRPEPVVCRVRPEPSAQVGRPAAGGSAPGAEPGCEAPAYEVMYLLEADEAAVATLRERLDALGDSLVVVGEGRLWNVHVHVDDAGAAVEAGVELGRPHHIRITHLADDVHRHHARHERDDHDGTEERGDAGGTGRPSAADEAGHPSPAPRLAPGRSIVAVSAGPGLSELFAGAGAVVVEGDPGRLPSTGQLLEAIRHAGTEQVVVLTNGEDVVRSAQVAASTAQEATGVRVAVVPTRAQVQGLAALAVHDPGRGFSADVREMTATARQVRDGAVTVAARPAMTMAGPCEPGDVLGVVAGDFAVVGADLHEVAVDVAGRLLAQGGELLTVVAGADEVSGGAAERIAAWAERHHPLVEVLVYDGGQERYPLLLSVE</sequence>
<dbReference type="SMART" id="SM01121">
    <property type="entry name" value="Dak1_2"/>
    <property type="match status" value="1"/>
</dbReference>
<dbReference type="InterPro" id="IPR048394">
    <property type="entry name" value="FakA-like_M"/>
</dbReference>
<feature type="region of interest" description="Disordered" evidence="1">
    <location>
        <begin position="319"/>
        <end position="366"/>
    </location>
</feature>
<dbReference type="GO" id="GO:0004371">
    <property type="term" value="F:glycerone kinase activity"/>
    <property type="evidence" value="ECO:0007669"/>
    <property type="project" value="InterPro"/>
</dbReference>
<dbReference type="InterPro" id="IPR004007">
    <property type="entry name" value="DhaL_dom"/>
</dbReference>
<dbReference type="Proteomes" id="UP001139485">
    <property type="component" value="Unassembled WGS sequence"/>
</dbReference>
<comment type="caution">
    <text evidence="3">The sequence shown here is derived from an EMBL/GenBank/DDBJ whole genome shotgun (WGS) entry which is preliminary data.</text>
</comment>
<dbReference type="AlphaFoldDB" id="A0A9X2IDW1"/>
<name>A0A9X2IDW1_9ACTN</name>
<dbReference type="PANTHER" id="PTHR33434:SF4">
    <property type="entry name" value="PHOSPHATASE PROTEIN"/>
    <property type="match status" value="1"/>
</dbReference>
<dbReference type="NCBIfam" id="TIGR03599">
    <property type="entry name" value="YloV"/>
    <property type="match status" value="1"/>
</dbReference>
<gene>
    <name evidence="3" type="ORF">M8330_05105</name>
</gene>
<dbReference type="PROSITE" id="PS51480">
    <property type="entry name" value="DHAL"/>
    <property type="match status" value="1"/>
</dbReference>
<dbReference type="GO" id="GO:0006071">
    <property type="term" value="P:glycerol metabolic process"/>
    <property type="evidence" value="ECO:0007669"/>
    <property type="project" value="InterPro"/>
</dbReference>
<dbReference type="RefSeq" id="WP_250826451.1">
    <property type="nucleotide sequence ID" value="NZ_JAMOIL010000005.1"/>
</dbReference>
<dbReference type="InterPro" id="IPR050270">
    <property type="entry name" value="DegV_domain_contain"/>
</dbReference>
<feature type="domain" description="DhaL" evidence="2">
    <location>
        <begin position="11"/>
        <end position="209"/>
    </location>
</feature>
<feature type="compositionally biased region" description="Basic and acidic residues" evidence="1">
    <location>
        <begin position="319"/>
        <end position="342"/>
    </location>
</feature>
<dbReference type="Pfam" id="PF21645">
    <property type="entry name" value="FakA-like_M"/>
    <property type="match status" value="1"/>
</dbReference>
<reference evidence="3" key="1">
    <citation type="submission" date="2022-05" db="EMBL/GenBank/DDBJ databases">
        <authorList>
            <person name="Tuo L."/>
        </authorList>
    </citation>
    <scope>NUCLEOTIDE SEQUENCE</scope>
    <source>
        <strain evidence="3">BSK12Z-4</strain>
    </source>
</reference>